<accession>A0A0H3I263</accession>
<dbReference type="EMBL" id="PSZG01000001">
    <property type="protein sequence ID" value="RKO79017.1"/>
    <property type="molecule type" value="Genomic_DNA"/>
</dbReference>
<reference evidence="3 5" key="3">
    <citation type="journal article" date="2018" name="BMC Genomics">
        <title>High genomic variability in the plant pathogenic bacterium Pectobacterium parmentieri deciphered from de novo assembled complete genomes.</title>
        <authorList>
            <person name="Zoledowska S."/>
            <person name="Motyka-Pomagruk A."/>
            <person name="Sledz W."/>
            <person name="Mengoni A."/>
            <person name="Lojkowska E."/>
        </authorList>
    </citation>
    <scope>NUCLEOTIDE SEQUENCE [LARGE SCALE GENOMIC DNA]</scope>
    <source>
        <strain evidence="3 5">IFB5626</strain>
    </source>
</reference>
<dbReference type="Proteomes" id="UP000269665">
    <property type="component" value="Unassembled WGS sequence"/>
</dbReference>
<evidence type="ECO:0000313" key="4">
    <source>
        <dbReference type="Proteomes" id="UP000008044"/>
    </source>
</evidence>
<dbReference type="GeneID" id="45850920"/>
<reference evidence="1 4" key="1">
    <citation type="journal article" date="2012" name="J. Bacteriol.">
        <title>Genome sequence of Pectobacterium sp. strain SCC3193.</title>
        <authorList>
            <person name="Koskinen J.P."/>
            <person name="Laine P."/>
            <person name="Niemi O."/>
            <person name="Nykyri J."/>
            <person name="Harjunpaa H."/>
            <person name="Auvinen P."/>
            <person name="Paulin L."/>
            <person name="Pirhonen M."/>
            <person name="Palva T."/>
            <person name="Holm L."/>
        </authorList>
    </citation>
    <scope>NUCLEOTIDE SEQUENCE [LARGE SCALE GENOMIC DNA]</scope>
    <source>
        <strain evidence="1 4">SCC3193</strain>
    </source>
</reference>
<name>A0A0H3I263_PECPM</name>
<dbReference type="eggNOG" id="ENOG5031HW9">
    <property type="taxonomic scope" value="Bacteria"/>
</dbReference>
<evidence type="ECO:0000313" key="6">
    <source>
        <dbReference type="Proteomes" id="UP001194579"/>
    </source>
</evidence>
<dbReference type="RefSeq" id="WP_012822298.1">
    <property type="nucleotide sequence ID" value="NC_017845.1"/>
</dbReference>
<dbReference type="KEGG" id="ppar:A8F97_15745"/>
<proteinExistence type="predicted"/>
<evidence type="ECO:0000313" key="5">
    <source>
        <dbReference type="Proteomes" id="UP000269665"/>
    </source>
</evidence>
<gene>
    <name evidence="1" type="ordered locus">W5S_0551</name>
    <name evidence="3" type="ORF">C5E00_20780</name>
    <name evidence="2" type="ORF">F6Q06_24025</name>
</gene>
<protein>
    <submittedName>
        <fullName evidence="1">SmpA / OmlA family</fullName>
    </submittedName>
</protein>
<reference evidence="1" key="2">
    <citation type="submission" date="2012-03" db="EMBL/GenBank/DDBJ databases">
        <authorList>
            <person name="Koskinen P."/>
            <person name="Laine P."/>
            <person name="Niemi O."/>
            <person name="Nykyri J."/>
            <person name="Harjunpaa H."/>
            <person name="Auvinen P."/>
            <person name="Paulin L."/>
            <person name="Pirhonen M."/>
            <person name="Palva T."/>
            <person name="Holm L."/>
        </authorList>
    </citation>
    <scope>NUCLEOTIDE SEQUENCE</scope>
    <source>
        <strain evidence="1">SCC3193</strain>
    </source>
</reference>
<dbReference type="Proteomes" id="UP001194579">
    <property type="component" value="Unassembled WGS sequence"/>
</dbReference>
<evidence type="ECO:0000313" key="3">
    <source>
        <dbReference type="EMBL" id="RKO79017.1"/>
    </source>
</evidence>
<dbReference type="STRING" id="1905730.W5S_0551"/>
<reference evidence="6" key="4">
    <citation type="submission" date="2023-07" db="EMBL/GenBank/DDBJ databases">
        <title>Identification of Pectobacterium versatile causing blackleg of potato from New York State with a whole genome sequencing approach.</title>
        <authorList>
            <person name="Ma X."/>
            <person name="Swingle B."/>
        </authorList>
    </citation>
    <scope>NUCLEOTIDE SEQUENCE [LARGE SCALE GENOMIC DNA]</scope>
    <source>
        <strain evidence="6">NY1588A</strain>
    </source>
</reference>
<reference evidence="2" key="5">
    <citation type="submission" date="2024-05" db="EMBL/GenBank/DDBJ databases">
        <title>Identification of Pectobacterium versatile causing blackleg of potato from New York State with a whole genome sequencing approach.</title>
        <authorList>
            <person name="Ma X."/>
            <person name="Swingle B."/>
        </authorList>
    </citation>
    <scope>NUCLEOTIDE SEQUENCE</scope>
    <source>
        <strain evidence="2">NY1588A</strain>
    </source>
</reference>
<dbReference type="Proteomes" id="UP000008044">
    <property type="component" value="Chromosome"/>
</dbReference>
<evidence type="ECO:0000313" key="1">
    <source>
        <dbReference type="EMBL" id="AFI88677.1"/>
    </source>
</evidence>
<keyword evidence="6" id="KW-1185">Reference proteome</keyword>
<dbReference type="EMBL" id="CP003415">
    <property type="protein sequence ID" value="AFI88677.1"/>
    <property type="molecule type" value="Genomic_DNA"/>
</dbReference>
<dbReference type="AlphaFoldDB" id="A0A0H3I263"/>
<dbReference type="OrthoDB" id="7064801at2"/>
<organism evidence="1 4">
    <name type="scientific">Pectobacterium parmentieri</name>
    <dbReference type="NCBI Taxonomy" id="1905730"/>
    <lineage>
        <taxon>Bacteria</taxon>
        <taxon>Pseudomonadati</taxon>
        <taxon>Pseudomonadota</taxon>
        <taxon>Gammaproteobacteria</taxon>
        <taxon>Enterobacterales</taxon>
        <taxon>Pectobacteriaceae</taxon>
        <taxon>Pectobacterium</taxon>
    </lineage>
</organism>
<dbReference type="HOGENOM" id="CLU_1822432_0_0_6"/>
<evidence type="ECO:0000313" key="2">
    <source>
        <dbReference type="EMBL" id="MBI0557496.1"/>
    </source>
</evidence>
<dbReference type="KEGG" id="pec:W5S_0551"/>
<dbReference type="EMBL" id="WABS01000125">
    <property type="protein sequence ID" value="MBI0557496.1"/>
    <property type="molecule type" value="Genomic_DNA"/>
</dbReference>
<sequence>MEKKKYCLTNGNLHDIINSNKFGSVKIGSSILDITSSLGEPNSKPEKISRKSKIYNYSYGNVSILVEDEFVVAINIDFHGKSNNFIKLEDMANWNLEDWIKLAKSKSWNIELISDTTKIYGDGISLALSREGKIAMVSIR</sequence>